<dbReference type="SMART" id="SM00487">
    <property type="entry name" value="DEXDc"/>
    <property type="match status" value="1"/>
</dbReference>
<dbReference type="GO" id="GO:0005524">
    <property type="term" value="F:ATP binding"/>
    <property type="evidence" value="ECO:0007669"/>
    <property type="project" value="UniProtKB-UniRule"/>
</dbReference>
<gene>
    <name evidence="8" type="ORF">OE88DRAFT_1608880</name>
</gene>
<proteinExistence type="inferred from homology"/>
<dbReference type="CDD" id="cd18787">
    <property type="entry name" value="SF2_C_DEAD"/>
    <property type="match status" value="1"/>
</dbReference>
<evidence type="ECO:0000313" key="9">
    <source>
        <dbReference type="Proteomes" id="UP000305948"/>
    </source>
</evidence>
<keyword evidence="9" id="KW-1185">Reference proteome</keyword>
<dbReference type="STRING" id="5364.A0A5C3MVD2"/>
<keyword evidence="3 5" id="KW-0067">ATP-binding</keyword>
<reference evidence="8 9" key="1">
    <citation type="journal article" date="2019" name="Nat. Ecol. Evol.">
        <title>Megaphylogeny resolves global patterns of mushroom evolution.</title>
        <authorList>
            <person name="Varga T."/>
            <person name="Krizsan K."/>
            <person name="Foldi C."/>
            <person name="Dima B."/>
            <person name="Sanchez-Garcia M."/>
            <person name="Sanchez-Ramirez S."/>
            <person name="Szollosi G.J."/>
            <person name="Szarkandi J.G."/>
            <person name="Papp V."/>
            <person name="Albert L."/>
            <person name="Andreopoulos W."/>
            <person name="Angelini C."/>
            <person name="Antonin V."/>
            <person name="Barry K.W."/>
            <person name="Bougher N.L."/>
            <person name="Buchanan P."/>
            <person name="Buyck B."/>
            <person name="Bense V."/>
            <person name="Catcheside P."/>
            <person name="Chovatia M."/>
            <person name="Cooper J."/>
            <person name="Damon W."/>
            <person name="Desjardin D."/>
            <person name="Finy P."/>
            <person name="Geml J."/>
            <person name="Haridas S."/>
            <person name="Hughes K."/>
            <person name="Justo A."/>
            <person name="Karasinski D."/>
            <person name="Kautmanova I."/>
            <person name="Kiss B."/>
            <person name="Kocsube S."/>
            <person name="Kotiranta H."/>
            <person name="LaButti K.M."/>
            <person name="Lechner B.E."/>
            <person name="Liimatainen K."/>
            <person name="Lipzen A."/>
            <person name="Lukacs Z."/>
            <person name="Mihaltcheva S."/>
            <person name="Morgado L.N."/>
            <person name="Niskanen T."/>
            <person name="Noordeloos M.E."/>
            <person name="Ohm R.A."/>
            <person name="Ortiz-Santana B."/>
            <person name="Ovrebo C."/>
            <person name="Racz N."/>
            <person name="Riley R."/>
            <person name="Savchenko A."/>
            <person name="Shiryaev A."/>
            <person name="Soop K."/>
            <person name="Spirin V."/>
            <person name="Szebenyi C."/>
            <person name="Tomsovsky M."/>
            <person name="Tulloss R.E."/>
            <person name="Uehling J."/>
            <person name="Grigoriev I.V."/>
            <person name="Vagvolgyi C."/>
            <person name="Papp T."/>
            <person name="Martin F.M."/>
            <person name="Miettinen O."/>
            <person name="Hibbett D.S."/>
            <person name="Nagy L.G."/>
        </authorList>
    </citation>
    <scope>NUCLEOTIDE SEQUENCE [LARGE SCALE GENOMIC DNA]</scope>
    <source>
        <strain evidence="8 9">OMC1185</strain>
    </source>
</reference>
<accession>A0A5C3MVD2</accession>
<dbReference type="InterPro" id="IPR001650">
    <property type="entry name" value="Helicase_C-like"/>
</dbReference>
<feature type="non-terminal residue" evidence="8">
    <location>
        <position position="1"/>
    </location>
</feature>
<dbReference type="GO" id="GO:0003724">
    <property type="term" value="F:RNA helicase activity"/>
    <property type="evidence" value="ECO:0007669"/>
    <property type="project" value="UniProtKB-EC"/>
</dbReference>
<dbReference type="InterPro" id="IPR011545">
    <property type="entry name" value="DEAD/DEAH_box_helicase_dom"/>
</dbReference>
<name>A0A5C3MVD2_9AGAM</name>
<dbReference type="Proteomes" id="UP000305948">
    <property type="component" value="Unassembled WGS sequence"/>
</dbReference>
<evidence type="ECO:0000259" key="7">
    <source>
        <dbReference type="PROSITE" id="PS51194"/>
    </source>
</evidence>
<keyword evidence="2 5" id="KW-0378">Hydrolase</keyword>
<feature type="non-terminal residue" evidence="8">
    <location>
        <position position="559"/>
    </location>
</feature>
<dbReference type="SUPFAM" id="SSF52540">
    <property type="entry name" value="P-loop containing nucleoside triphosphate hydrolases"/>
    <property type="match status" value="1"/>
</dbReference>
<dbReference type="Gene3D" id="3.40.50.300">
    <property type="entry name" value="P-loop containing nucleotide triphosphate hydrolases"/>
    <property type="match status" value="2"/>
</dbReference>
<dbReference type="PROSITE" id="PS51192">
    <property type="entry name" value="HELICASE_ATP_BIND_1"/>
    <property type="match status" value="1"/>
</dbReference>
<dbReference type="OrthoDB" id="193716at2759"/>
<keyword evidence="4 5" id="KW-0694">RNA-binding</keyword>
<dbReference type="AlphaFoldDB" id="A0A5C3MVD2"/>
<comment type="similarity">
    <text evidence="5">Belongs to the DEAD box helicase family.</text>
</comment>
<keyword evidence="1 5" id="KW-0547">Nucleotide-binding</keyword>
<organism evidence="8 9">
    <name type="scientific">Heliocybe sulcata</name>
    <dbReference type="NCBI Taxonomy" id="5364"/>
    <lineage>
        <taxon>Eukaryota</taxon>
        <taxon>Fungi</taxon>
        <taxon>Dikarya</taxon>
        <taxon>Basidiomycota</taxon>
        <taxon>Agaricomycotina</taxon>
        <taxon>Agaricomycetes</taxon>
        <taxon>Gloeophyllales</taxon>
        <taxon>Gloeophyllaceae</taxon>
        <taxon>Heliocybe</taxon>
    </lineage>
</organism>
<dbReference type="GO" id="GO:0016787">
    <property type="term" value="F:hydrolase activity"/>
    <property type="evidence" value="ECO:0007669"/>
    <property type="project" value="UniProtKB-KW"/>
</dbReference>
<comment type="catalytic activity">
    <reaction evidence="5">
        <text>ATP + H2O = ADP + phosphate + H(+)</text>
        <dbReference type="Rhea" id="RHEA:13065"/>
        <dbReference type="ChEBI" id="CHEBI:15377"/>
        <dbReference type="ChEBI" id="CHEBI:15378"/>
        <dbReference type="ChEBI" id="CHEBI:30616"/>
        <dbReference type="ChEBI" id="CHEBI:43474"/>
        <dbReference type="ChEBI" id="CHEBI:456216"/>
        <dbReference type="EC" id="3.6.4.13"/>
    </reaction>
</comment>
<feature type="domain" description="Helicase ATP-binding" evidence="6">
    <location>
        <begin position="47"/>
        <end position="252"/>
    </location>
</feature>
<evidence type="ECO:0000256" key="4">
    <source>
        <dbReference type="ARBA" id="ARBA00022884"/>
    </source>
</evidence>
<comment type="domain">
    <text evidence="5">The Q motif is unique to and characteristic of the DEAD box family of RNA helicases and controls ATP binding and hydrolysis.</text>
</comment>
<evidence type="ECO:0000256" key="1">
    <source>
        <dbReference type="ARBA" id="ARBA00022741"/>
    </source>
</evidence>
<dbReference type="Pfam" id="PF00271">
    <property type="entry name" value="Helicase_C"/>
    <property type="match status" value="1"/>
</dbReference>
<dbReference type="SMART" id="SM00490">
    <property type="entry name" value="HELICc"/>
    <property type="match status" value="1"/>
</dbReference>
<evidence type="ECO:0000313" key="8">
    <source>
        <dbReference type="EMBL" id="TFK49304.1"/>
    </source>
</evidence>
<protein>
    <recommendedName>
        <fullName evidence="5">ATP-dependent RNA helicase</fullName>
        <ecNumber evidence="5">3.6.4.13</ecNumber>
    </recommendedName>
</protein>
<sequence>PEFESLRGAIHTQTLKALIGPPFNLKTMTSVQAAVLPLVPRLSLSHKHSPDHPRDLLVRAKTGTGKTLAFLIPAVERRLRAIEEKTTRDIREGGHKDDAQNRGRISKLIQRTQGGVLIISPTRELAQQIAVEAQRLTLHHNMQVRLFVGGESKARQMRDWMKETRDIIVATPGRLRDLLETEPEIRKGLGHVHTLVLDECDTLLDMGFRDDLDAITDALPAPPERQTFLFSATMNRAVSQTAARILSQNHHGIDTVGQDDSPVHAHIPQYHTILPNAADQLPHLARLIVHDQLTNAGKSKIILFASTTKLTSLLTSTLKELQKTFPVTRTALYEIHSRKEQHARTRTSDKFRTDKSAASILVTSDVSARGVDYPGVTRVIQLGIPSTSEQYIHRVGRTGRAGSQGRGDLVLLPWEVGFVSWQLTEVPLKPVTISELESQVIELAQRFEQNPQLVPGGKARLGDFGKDLVEKVKSIPQVIENMRVDEESIEDTFSSLLGFYATRDGDLRVSKNVILEGLKDWVTTTYGLPTPPYLSESFLAKMGFSSQNRGKFSMASTSK</sequence>
<dbReference type="GO" id="GO:0003723">
    <property type="term" value="F:RNA binding"/>
    <property type="evidence" value="ECO:0007669"/>
    <property type="project" value="UniProtKB-UniRule"/>
</dbReference>
<evidence type="ECO:0000259" key="6">
    <source>
        <dbReference type="PROSITE" id="PS51192"/>
    </source>
</evidence>
<dbReference type="InterPro" id="IPR014001">
    <property type="entry name" value="Helicase_ATP-bd"/>
</dbReference>
<dbReference type="EMBL" id="ML213516">
    <property type="protein sequence ID" value="TFK49304.1"/>
    <property type="molecule type" value="Genomic_DNA"/>
</dbReference>
<dbReference type="Pfam" id="PF00270">
    <property type="entry name" value="DEAD"/>
    <property type="match status" value="1"/>
</dbReference>
<dbReference type="PROSITE" id="PS51194">
    <property type="entry name" value="HELICASE_CTER"/>
    <property type="match status" value="1"/>
</dbReference>
<dbReference type="PANTHER" id="PTHR24031">
    <property type="entry name" value="RNA HELICASE"/>
    <property type="match status" value="1"/>
</dbReference>
<evidence type="ECO:0000256" key="3">
    <source>
        <dbReference type="ARBA" id="ARBA00022840"/>
    </source>
</evidence>
<dbReference type="InterPro" id="IPR027417">
    <property type="entry name" value="P-loop_NTPase"/>
</dbReference>
<feature type="domain" description="Helicase C-terminal" evidence="7">
    <location>
        <begin position="280"/>
        <end position="444"/>
    </location>
</feature>
<dbReference type="EC" id="3.6.4.13" evidence="5"/>
<evidence type="ECO:0000256" key="5">
    <source>
        <dbReference type="RuleBase" id="RU365068"/>
    </source>
</evidence>
<evidence type="ECO:0000256" key="2">
    <source>
        <dbReference type="ARBA" id="ARBA00022801"/>
    </source>
</evidence>
<keyword evidence="5" id="KW-0347">Helicase</keyword>
<comment type="function">
    <text evidence="5">RNA helicase.</text>
</comment>